<dbReference type="EMBL" id="JBHPBY010000062">
    <property type="protein sequence ID" value="MFC1849848.1"/>
    <property type="molecule type" value="Genomic_DNA"/>
</dbReference>
<protein>
    <recommendedName>
        <fullName evidence="3">Phosphohydrolase</fullName>
    </recommendedName>
</protein>
<reference evidence="1 2" key="1">
    <citation type="submission" date="2024-09" db="EMBL/GenBank/DDBJ databases">
        <title>Laminarin stimulates single cell rates of sulfate reduction while oxygen inhibits transcriptomic activity in coastal marine sediment.</title>
        <authorList>
            <person name="Lindsay M."/>
            <person name="Orcutt B."/>
            <person name="Emerson D."/>
            <person name="Stepanauskas R."/>
            <person name="D'Angelo T."/>
        </authorList>
    </citation>
    <scope>NUCLEOTIDE SEQUENCE [LARGE SCALE GENOMIC DNA]</scope>
    <source>
        <strain evidence="1">SAG AM-311-K15</strain>
    </source>
</reference>
<name>A0ABV6YUI4_UNCC1</name>
<evidence type="ECO:0008006" key="3">
    <source>
        <dbReference type="Google" id="ProtNLM"/>
    </source>
</evidence>
<evidence type="ECO:0000313" key="2">
    <source>
        <dbReference type="Proteomes" id="UP001594351"/>
    </source>
</evidence>
<proteinExistence type="predicted"/>
<organism evidence="1 2">
    <name type="scientific">candidate division CSSED10-310 bacterium</name>
    <dbReference type="NCBI Taxonomy" id="2855610"/>
    <lineage>
        <taxon>Bacteria</taxon>
        <taxon>Bacteria division CSSED10-310</taxon>
    </lineage>
</organism>
<keyword evidence="2" id="KW-1185">Reference proteome</keyword>
<accession>A0ABV6YUI4</accession>
<comment type="caution">
    <text evidence="1">The sequence shown here is derived from an EMBL/GenBank/DDBJ whole genome shotgun (WGS) entry which is preliminary data.</text>
</comment>
<evidence type="ECO:0000313" key="1">
    <source>
        <dbReference type="EMBL" id="MFC1849848.1"/>
    </source>
</evidence>
<gene>
    <name evidence="1" type="ORF">ACFL27_06530</name>
</gene>
<dbReference type="Proteomes" id="UP001594351">
    <property type="component" value="Unassembled WGS sequence"/>
</dbReference>
<sequence>MKCPGQDRRYWQPHDIFEVPCPECGQAVEFFKDDLTRQCSHCDHRLFNPRMDFGCASHCQAADQCLGHQPQTALKKSNFTDNGRNLEKKR</sequence>